<sequence>MRRDSRIVIDNDDGGWCVVDNVGNSSDSSSVPVLGNPSGVKGQSTREEEEDEPKDEKDKEEDKERQR</sequence>
<evidence type="ECO:0000313" key="3">
    <source>
        <dbReference type="Proteomes" id="UP000614350"/>
    </source>
</evidence>
<dbReference type="Proteomes" id="UP000614350">
    <property type="component" value="Unassembled WGS sequence"/>
</dbReference>
<dbReference type="EMBL" id="JACSEA010000012">
    <property type="protein sequence ID" value="KAF7387915.1"/>
    <property type="molecule type" value="Genomic_DNA"/>
</dbReference>
<feature type="compositionally biased region" description="Basic and acidic residues" evidence="1">
    <location>
        <begin position="54"/>
        <end position="67"/>
    </location>
</feature>
<feature type="region of interest" description="Disordered" evidence="1">
    <location>
        <begin position="1"/>
        <end position="67"/>
    </location>
</feature>
<proteinExistence type="predicted"/>
<feature type="compositionally biased region" description="Low complexity" evidence="1">
    <location>
        <begin position="18"/>
        <end position="33"/>
    </location>
</feature>
<comment type="caution">
    <text evidence="2">The sequence shown here is derived from an EMBL/GenBank/DDBJ whole genome shotgun (WGS) entry which is preliminary data.</text>
</comment>
<accession>A0A834MWJ7</accession>
<keyword evidence="3" id="KW-1185">Reference proteome</keyword>
<evidence type="ECO:0000313" key="2">
    <source>
        <dbReference type="EMBL" id="KAF7387915.1"/>
    </source>
</evidence>
<gene>
    <name evidence="2" type="ORF">HZH66_010682</name>
</gene>
<dbReference type="AlphaFoldDB" id="A0A834MWJ7"/>
<name>A0A834MWJ7_VESVU</name>
<reference evidence="2" key="1">
    <citation type="journal article" date="2020" name="G3 (Bethesda)">
        <title>High-Quality Assemblies for Three Invasive Social Wasps from the &lt;i&gt;Vespula&lt;/i&gt; Genus.</title>
        <authorList>
            <person name="Harrop T.W.R."/>
            <person name="Guhlin J."/>
            <person name="McLaughlin G.M."/>
            <person name="Permina E."/>
            <person name="Stockwell P."/>
            <person name="Gilligan J."/>
            <person name="Le Lec M.F."/>
            <person name="Gruber M.A.M."/>
            <person name="Quinn O."/>
            <person name="Lovegrove M."/>
            <person name="Duncan E.J."/>
            <person name="Remnant E.J."/>
            <person name="Van Eeckhoven J."/>
            <person name="Graham B."/>
            <person name="Knapp R.A."/>
            <person name="Langford K.W."/>
            <person name="Kronenberg Z."/>
            <person name="Press M.O."/>
            <person name="Eacker S.M."/>
            <person name="Wilson-Rankin E.E."/>
            <person name="Purcell J."/>
            <person name="Lester P.J."/>
            <person name="Dearden P.K."/>
        </authorList>
    </citation>
    <scope>NUCLEOTIDE SEQUENCE</scope>
    <source>
        <strain evidence="2">Marl-1</strain>
    </source>
</reference>
<protein>
    <submittedName>
        <fullName evidence="2">Uncharacterized protein</fullName>
    </submittedName>
</protein>
<organism evidence="2 3">
    <name type="scientific">Vespula vulgaris</name>
    <name type="common">Yellow jacket</name>
    <name type="synonym">Wasp</name>
    <dbReference type="NCBI Taxonomy" id="7454"/>
    <lineage>
        <taxon>Eukaryota</taxon>
        <taxon>Metazoa</taxon>
        <taxon>Ecdysozoa</taxon>
        <taxon>Arthropoda</taxon>
        <taxon>Hexapoda</taxon>
        <taxon>Insecta</taxon>
        <taxon>Pterygota</taxon>
        <taxon>Neoptera</taxon>
        <taxon>Endopterygota</taxon>
        <taxon>Hymenoptera</taxon>
        <taxon>Apocrita</taxon>
        <taxon>Aculeata</taxon>
        <taxon>Vespoidea</taxon>
        <taxon>Vespidae</taxon>
        <taxon>Vespinae</taxon>
        <taxon>Vespula</taxon>
    </lineage>
</organism>
<evidence type="ECO:0000256" key="1">
    <source>
        <dbReference type="SAM" id="MobiDB-lite"/>
    </source>
</evidence>